<evidence type="ECO:0000256" key="1">
    <source>
        <dbReference type="ARBA" id="ARBA00005564"/>
    </source>
</evidence>
<dbReference type="EMBL" id="KK583228">
    <property type="protein sequence ID" value="KDO25813.1"/>
    <property type="molecule type" value="Genomic_DNA"/>
</dbReference>
<proteinExistence type="inferred from homology"/>
<dbReference type="RefSeq" id="XP_012203378.1">
    <property type="nucleotide sequence ID" value="XM_012347988.1"/>
</dbReference>
<dbReference type="AlphaFoldDB" id="A0A067C5M9"/>
<evidence type="ECO:0000313" key="2">
    <source>
        <dbReference type="EMBL" id="KDO25813.1"/>
    </source>
</evidence>
<dbReference type="PANTHER" id="PTHR30344:SF1">
    <property type="entry name" value="6-PHOSPHOGLUCONOLACTONASE"/>
    <property type="match status" value="1"/>
</dbReference>
<dbReference type="Pfam" id="PF10282">
    <property type="entry name" value="Lactonase"/>
    <property type="match status" value="1"/>
</dbReference>
<dbReference type="InterPro" id="IPR050282">
    <property type="entry name" value="Cycloisomerase_2"/>
</dbReference>
<dbReference type="InterPro" id="IPR019405">
    <property type="entry name" value="Lactonase_7-beta_prop"/>
</dbReference>
<dbReference type="VEuPathDB" id="FungiDB:SPRG_08756"/>
<dbReference type="InterPro" id="IPR015943">
    <property type="entry name" value="WD40/YVTN_repeat-like_dom_sf"/>
</dbReference>
<name>A0A067C5M9_SAPPC</name>
<accession>A0A067C5M9</accession>
<evidence type="ECO:0008006" key="4">
    <source>
        <dbReference type="Google" id="ProtNLM"/>
    </source>
</evidence>
<keyword evidence="3" id="KW-1185">Reference proteome</keyword>
<gene>
    <name evidence="2" type="ORF">SPRG_08756</name>
</gene>
<dbReference type="STRING" id="695850.A0A067C5M9"/>
<dbReference type="SUPFAM" id="SSF75011">
    <property type="entry name" value="3-carboxy-cis,cis-mucoante lactonizing enzyme"/>
    <property type="match status" value="1"/>
</dbReference>
<dbReference type="GeneID" id="24130964"/>
<dbReference type="OrthoDB" id="9972196at2759"/>
<dbReference type="Gene3D" id="2.130.10.10">
    <property type="entry name" value="YVTN repeat-like/Quinoprotein amine dehydrogenase"/>
    <property type="match status" value="1"/>
</dbReference>
<dbReference type="GO" id="GO:0017057">
    <property type="term" value="F:6-phosphogluconolactonase activity"/>
    <property type="evidence" value="ECO:0007669"/>
    <property type="project" value="TreeGrafter"/>
</dbReference>
<dbReference type="KEGG" id="spar:SPRG_08756"/>
<sequence length="363" mass="37588">MATRVLVGTYTRKEDHVDGKGKGVYAISVDHATGKMSLLGVTDVGVNPSFVAAANGVAFVVNECADDMNGQATGFVRAYAIGADGQLTLKNIEPSHGTYPCHASVDPSGRYVAVSNYGGGNVALYPIRADGSIAPASSIQQFTGASLVNAARQEAPHCHSTTWAGATLFALDLGNDKVMQLTLEAATGALEPHSARAFVPQPPGAGPRHMSLHPTLPVAYVVHELSNSLGVFALEGDGSLAATPLQTVSTRRPERAHSDAFSLNAEVQVAPSGRAVVVSNRGDDTLVTFPIAADGRVDAPTFVSSGGSFPRHFAFLGNDLVVSANQNSDSILTYRLASNGSLEPTGESIEIPTPVCLCPIAPA</sequence>
<dbReference type="PANTHER" id="PTHR30344">
    <property type="entry name" value="6-PHOSPHOGLUCONOLACTONASE-RELATED"/>
    <property type="match status" value="1"/>
</dbReference>
<dbReference type="OMA" id="NKEFIGY"/>
<comment type="similarity">
    <text evidence="1">Belongs to the cycloisomerase 2 family.</text>
</comment>
<evidence type="ECO:0000313" key="3">
    <source>
        <dbReference type="Proteomes" id="UP000030745"/>
    </source>
</evidence>
<dbReference type="Proteomes" id="UP000030745">
    <property type="component" value="Unassembled WGS sequence"/>
</dbReference>
<protein>
    <recommendedName>
        <fullName evidence="4">6-phosphogluconolactonase</fullName>
    </recommendedName>
</protein>
<organism evidence="2 3">
    <name type="scientific">Saprolegnia parasitica (strain CBS 223.65)</name>
    <dbReference type="NCBI Taxonomy" id="695850"/>
    <lineage>
        <taxon>Eukaryota</taxon>
        <taxon>Sar</taxon>
        <taxon>Stramenopiles</taxon>
        <taxon>Oomycota</taxon>
        <taxon>Saprolegniomycetes</taxon>
        <taxon>Saprolegniales</taxon>
        <taxon>Saprolegniaceae</taxon>
        <taxon>Saprolegnia</taxon>
    </lineage>
</organism>
<reference evidence="2 3" key="1">
    <citation type="journal article" date="2013" name="PLoS Genet.">
        <title>Distinctive expansion of potential virulence genes in the genome of the oomycete fish pathogen Saprolegnia parasitica.</title>
        <authorList>
            <person name="Jiang R.H."/>
            <person name="de Bruijn I."/>
            <person name="Haas B.J."/>
            <person name="Belmonte R."/>
            <person name="Lobach L."/>
            <person name="Christie J."/>
            <person name="van den Ackerveken G."/>
            <person name="Bottin A."/>
            <person name="Bulone V."/>
            <person name="Diaz-Moreno S.M."/>
            <person name="Dumas B."/>
            <person name="Fan L."/>
            <person name="Gaulin E."/>
            <person name="Govers F."/>
            <person name="Grenville-Briggs L.J."/>
            <person name="Horner N.R."/>
            <person name="Levin J.Z."/>
            <person name="Mammella M."/>
            <person name="Meijer H.J."/>
            <person name="Morris P."/>
            <person name="Nusbaum C."/>
            <person name="Oome S."/>
            <person name="Phillips A.J."/>
            <person name="van Rooyen D."/>
            <person name="Rzeszutek E."/>
            <person name="Saraiva M."/>
            <person name="Secombes C.J."/>
            <person name="Seidl M.F."/>
            <person name="Snel B."/>
            <person name="Stassen J.H."/>
            <person name="Sykes S."/>
            <person name="Tripathy S."/>
            <person name="van den Berg H."/>
            <person name="Vega-Arreguin J.C."/>
            <person name="Wawra S."/>
            <person name="Young S.K."/>
            <person name="Zeng Q."/>
            <person name="Dieguez-Uribeondo J."/>
            <person name="Russ C."/>
            <person name="Tyler B.M."/>
            <person name="van West P."/>
        </authorList>
    </citation>
    <scope>NUCLEOTIDE SEQUENCE [LARGE SCALE GENOMIC DNA]</scope>
    <source>
        <strain evidence="2 3">CBS 223.65</strain>
    </source>
</reference>